<dbReference type="OrthoDB" id="1723222at2759"/>
<protein>
    <submittedName>
        <fullName evidence="2">Unnamed protein product</fullName>
    </submittedName>
</protein>
<comment type="caution">
    <text evidence="2">The sequence shown here is derived from an EMBL/GenBank/DDBJ whole genome shotgun (WGS) entry which is preliminary data.</text>
</comment>
<reference evidence="2" key="1">
    <citation type="submission" date="2023-04" db="EMBL/GenBank/DDBJ databases">
        <title>Phytophthora fragariaefolia NBRC 109709.</title>
        <authorList>
            <person name="Ichikawa N."/>
            <person name="Sato H."/>
            <person name="Tonouchi N."/>
        </authorList>
    </citation>
    <scope>NUCLEOTIDE SEQUENCE</scope>
    <source>
        <strain evidence="2">NBRC 109709</strain>
    </source>
</reference>
<accession>A0A9W6Y757</accession>
<dbReference type="InterPro" id="IPR012337">
    <property type="entry name" value="RNaseH-like_sf"/>
</dbReference>
<dbReference type="EMBL" id="BSXT01003487">
    <property type="protein sequence ID" value="GMF54369.1"/>
    <property type="molecule type" value="Genomic_DNA"/>
</dbReference>
<organism evidence="2 3">
    <name type="scientific">Phytophthora fragariaefolia</name>
    <dbReference type="NCBI Taxonomy" id="1490495"/>
    <lineage>
        <taxon>Eukaryota</taxon>
        <taxon>Sar</taxon>
        <taxon>Stramenopiles</taxon>
        <taxon>Oomycota</taxon>
        <taxon>Peronosporomycetes</taxon>
        <taxon>Peronosporales</taxon>
        <taxon>Peronosporaceae</taxon>
        <taxon>Phytophthora</taxon>
    </lineage>
</organism>
<evidence type="ECO:0000313" key="2">
    <source>
        <dbReference type="EMBL" id="GMF54369.1"/>
    </source>
</evidence>
<dbReference type="InterPro" id="IPR016197">
    <property type="entry name" value="Chromo-like_dom_sf"/>
</dbReference>
<evidence type="ECO:0000259" key="1">
    <source>
        <dbReference type="PROSITE" id="PS50013"/>
    </source>
</evidence>
<gene>
    <name evidence="2" type="ORF">Pfra01_002267300</name>
</gene>
<name>A0A9W6Y757_9STRA</name>
<dbReference type="InterPro" id="IPR000953">
    <property type="entry name" value="Chromo/chromo_shadow_dom"/>
</dbReference>
<dbReference type="GO" id="GO:0003676">
    <property type="term" value="F:nucleic acid binding"/>
    <property type="evidence" value="ECO:0007669"/>
    <property type="project" value="InterPro"/>
</dbReference>
<dbReference type="Gene3D" id="2.40.50.40">
    <property type="match status" value="1"/>
</dbReference>
<dbReference type="Proteomes" id="UP001165121">
    <property type="component" value="Unassembled WGS sequence"/>
</dbReference>
<sequence length="285" mass="32774">MYDATSSTGMFATTSHHNNGILTMILIVVPKTTLCIWDAYRCQRCSISMRPFQLLWSGWYTCKKAKPYALELEMQSYICWVAAEAVLDWFKRFGLPEEWVSDNGSHFKAHLMEELTGRLYATQKFVRPGPMGLWSELTGTYCKRLRVVVSSGQRTAEQKSLVCWVGPFRVTEALAHSFMVEHLLTKDAYEVHGTRLKHFCNADLDVTGELREHIANQGIVLAVRAITEHRYNDEAKDWQLFDTWRGLEDNENSWEPFDSIYSDVPTIVQRYIGDGGHTELEPVLH</sequence>
<dbReference type="AlphaFoldDB" id="A0A9W6Y757"/>
<keyword evidence="3" id="KW-1185">Reference proteome</keyword>
<feature type="domain" description="Chromo" evidence="1">
    <location>
        <begin position="221"/>
        <end position="271"/>
    </location>
</feature>
<proteinExistence type="predicted"/>
<dbReference type="PROSITE" id="PS50013">
    <property type="entry name" value="CHROMO_2"/>
    <property type="match status" value="1"/>
</dbReference>
<dbReference type="InterPro" id="IPR036397">
    <property type="entry name" value="RNaseH_sf"/>
</dbReference>
<evidence type="ECO:0000313" key="3">
    <source>
        <dbReference type="Proteomes" id="UP001165121"/>
    </source>
</evidence>
<dbReference type="SUPFAM" id="SSF53098">
    <property type="entry name" value="Ribonuclease H-like"/>
    <property type="match status" value="1"/>
</dbReference>
<dbReference type="SUPFAM" id="SSF54160">
    <property type="entry name" value="Chromo domain-like"/>
    <property type="match status" value="1"/>
</dbReference>
<dbReference type="Gene3D" id="3.30.420.10">
    <property type="entry name" value="Ribonuclease H-like superfamily/Ribonuclease H"/>
    <property type="match status" value="1"/>
</dbReference>